<dbReference type="InterPro" id="IPR050274">
    <property type="entry name" value="Nuclear_hormone_rcpt_NR2"/>
</dbReference>
<dbReference type="Gene3D" id="3.30.50.10">
    <property type="entry name" value="Erythroid Transcription Factor GATA-1, subunit A"/>
    <property type="match status" value="1"/>
</dbReference>
<evidence type="ECO:0000256" key="8">
    <source>
        <dbReference type="ARBA" id="ARBA00023242"/>
    </source>
</evidence>
<dbReference type="GO" id="GO:0003700">
    <property type="term" value="F:DNA-binding transcription factor activity"/>
    <property type="evidence" value="ECO:0007669"/>
    <property type="project" value="InterPro"/>
</dbReference>
<dbReference type="PANTHER" id="PTHR24083">
    <property type="entry name" value="NUCLEAR HORMONE RECEPTOR"/>
    <property type="match status" value="1"/>
</dbReference>
<keyword evidence="1" id="KW-0479">Metal-binding</keyword>
<evidence type="ECO:0000256" key="6">
    <source>
        <dbReference type="ARBA" id="ARBA00023163"/>
    </source>
</evidence>
<dbReference type="OrthoDB" id="5771769at2759"/>
<sequence length="164" mass="18807">MKTECKASSRFPALFALPDLAKSVSRRLPFSLASRRKHTSSVTPVVLHSIPVKRSIRRNRQYGCKARGAPGNMCRIDKSHRNQCRACRLKKCLEAGMNKDGKSSSVYKCLYFNKFMSLSLYPRPRQWGPKLTNYFEPKFRVNRPLLIALGQDCCPTKARRSLRL</sequence>
<dbReference type="EMBL" id="CAAALY010006927">
    <property type="protein sequence ID" value="VEL09671.1"/>
    <property type="molecule type" value="Genomic_DNA"/>
</dbReference>
<name>A0A448WE79_9PLAT</name>
<evidence type="ECO:0000313" key="10">
    <source>
        <dbReference type="EMBL" id="VEL09671.1"/>
    </source>
</evidence>
<evidence type="ECO:0000256" key="7">
    <source>
        <dbReference type="ARBA" id="ARBA00023170"/>
    </source>
</evidence>
<gene>
    <name evidence="10" type="ORF">PXEA_LOCUS3111</name>
</gene>
<evidence type="ECO:0000256" key="5">
    <source>
        <dbReference type="ARBA" id="ARBA00023125"/>
    </source>
</evidence>
<dbReference type="SMART" id="SM00399">
    <property type="entry name" value="ZnF_C4"/>
    <property type="match status" value="1"/>
</dbReference>
<evidence type="ECO:0000313" key="11">
    <source>
        <dbReference type="Proteomes" id="UP000784294"/>
    </source>
</evidence>
<keyword evidence="5" id="KW-0238">DNA-binding</keyword>
<dbReference type="InterPro" id="IPR013088">
    <property type="entry name" value="Znf_NHR/GATA"/>
</dbReference>
<evidence type="ECO:0000256" key="4">
    <source>
        <dbReference type="ARBA" id="ARBA00023015"/>
    </source>
</evidence>
<evidence type="ECO:0000256" key="1">
    <source>
        <dbReference type="ARBA" id="ARBA00022723"/>
    </source>
</evidence>
<feature type="domain" description="Nuclear receptor" evidence="9">
    <location>
        <begin position="53"/>
        <end position="104"/>
    </location>
</feature>
<keyword evidence="6" id="KW-0804">Transcription</keyword>
<reference evidence="10" key="1">
    <citation type="submission" date="2018-11" db="EMBL/GenBank/DDBJ databases">
        <authorList>
            <consortium name="Pathogen Informatics"/>
        </authorList>
    </citation>
    <scope>NUCLEOTIDE SEQUENCE</scope>
</reference>
<dbReference type="SUPFAM" id="SSF57716">
    <property type="entry name" value="Glucocorticoid receptor-like (DNA-binding domain)"/>
    <property type="match status" value="1"/>
</dbReference>
<evidence type="ECO:0000259" key="9">
    <source>
        <dbReference type="PROSITE" id="PS51030"/>
    </source>
</evidence>
<dbReference type="AlphaFoldDB" id="A0A448WE79"/>
<dbReference type="PROSITE" id="PS51030">
    <property type="entry name" value="NUCLEAR_REC_DBD_2"/>
    <property type="match status" value="1"/>
</dbReference>
<keyword evidence="2" id="KW-0863">Zinc-finger</keyword>
<proteinExistence type="predicted"/>
<dbReference type="Proteomes" id="UP000784294">
    <property type="component" value="Unassembled WGS sequence"/>
</dbReference>
<keyword evidence="8" id="KW-0539">Nucleus</keyword>
<organism evidence="10 11">
    <name type="scientific">Protopolystoma xenopodis</name>
    <dbReference type="NCBI Taxonomy" id="117903"/>
    <lineage>
        <taxon>Eukaryota</taxon>
        <taxon>Metazoa</taxon>
        <taxon>Spiralia</taxon>
        <taxon>Lophotrochozoa</taxon>
        <taxon>Platyhelminthes</taxon>
        <taxon>Monogenea</taxon>
        <taxon>Polyopisthocotylea</taxon>
        <taxon>Polystomatidea</taxon>
        <taxon>Polystomatidae</taxon>
        <taxon>Protopolystoma</taxon>
    </lineage>
</organism>
<dbReference type="InterPro" id="IPR001628">
    <property type="entry name" value="Znf_hrmn_rcpt"/>
</dbReference>
<protein>
    <recommendedName>
        <fullName evidence="9">Nuclear receptor domain-containing protein</fullName>
    </recommendedName>
</protein>
<keyword evidence="7" id="KW-0675">Receptor</keyword>
<dbReference type="GO" id="GO:0008270">
    <property type="term" value="F:zinc ion binding"/>
    <property type="evidence" value="ECO:0007669"/>
    <property type="project" value="UniProtKB-KW"/>
</dbReference>
<keyword evidence="11" id="KW-1185">Reference proteome</keyword>
<evidence type="ECO:0000256" key="3">
    <source>
        <dbReference type="ARBA" id="ARBA00022833"/>
    </source>
</evidence>
<comment type="caution">
    <text evidence="10">The sequence shown here is derived from an EMBL/GenBank/DDBJ whole genome shotgun (WGS) entry which is preliminary data.</text>
</comment>
<dbReference type="Pfam" id="PF00105">
    <property type="entry name" value="zf-C4"/>
    <property type="match status" value="1"/>
</dbReference>
<keyword evidence="4" id="KW-0805">Transcription regulation</keyword>
<evidence type="ECO:0000256" key="2">
    <source>
        <dbReference type="ARBA" id="ARBA00022771"/>
    </source>
</evidence>
<keyword evidence="3" id="KW-0862">Zinc</keyword>
<accession>A0A448WE79</accession>
<dbReference type="GO" id="GO:0043565">
    <property type="term" value="F:sequence-specific DNA binding"/>
    <property type="evidence" value="ECO:0007669"/>
    <property type="project" value="InterPro"/>
</dbReference>